<dbReference type="PANTHER" id="PTHR11062:SF281">
    <property type="entry name" value="EXOSTOSIN-LIKE 2"/>
    <property type="match status" value="1"/>
</dbReference>
<feature type="region of interest" description="Disordered" evidence="2">
    <location>
        <begin position="1292"/>
        <end position="1311"/>
    </location>
</feature>
<feature type="domain" description="Exostosin GT47" evidence="3">
    <location>
        <begin position="324"/>
        <end position="446"/>
    </location>
</feature>
<evidence type="ECO:0000256" key="1">
    <source>
        <dbReference type="ARBA" id="ARBA00010271"/>
    </source>
</evidence>
<feature type="compositionally biased region" description="Polar residues" evidence="2">
    <location>
        <begin position="1295"/>
        <end position="1311"/>
    </location>
</feature>
<dbReference type="OrthoDB" id="417025at2759"/>
<accession>A0A1Q9EJE8</accession>
<feature type="region of interest" description="Disordered" evidence="2">
    <location>
        <begin position="16"/>
        <end position="62"/>
    </location>
</feature>
<dbReference type="PANTHER" id="PTHR11062">
    <property type="entry name" value="EXOSTOSIN HEPARAN SULFATE GLYCOSYLTRANSFERASE -RELATED"/>
    <property type="match status" value="1"/>
</dbReference>
<dbReference type="InterPro" id="IPR004263">
    <property type="entry name" value="Exostosin"/>
</dbReference>
<organism evidence="4 5">
    <name type="scientific">Symbiodinium microadriaticum</name>
    <name type="common">Dinoflagellate</name>
    <name type="synonym">Zooxanthella microadriatica</name>
    <dbReference type="NCBI Taxonomy" id="2951"/>
    <lineage>
        <taxon>Eukaryota</taxon>
        <taxon>Sar</taxon>
        <taxon>Alveolata</taxon>
        <taxon>Dinophyceae</taxon>
        <taxon>Suessiales</taxon>
        <taxon>Symbiodiniaceae</taxon>
        <taxon>Symbiodinium</taxon>
    </lineage>
</organism>
<comment type="caution">
    <text evidence="4">The sequence shown here is derived from an EMBL/GenBank/DDBJ whole genome shotgun (WGS) entry which is preliminary data.</text>
</comment>
<protein>
    <recommendedName>
        <fullName evidence="3">Exostosin GT47 domain-containing protein</fullName>
    </recommendedName>
</protein>
<evidence type="ECO:0000256" key="2">
    <source>
        <dbReference type="SAM" id="MobiDB-lite"/>
    </source>
</evidence>
<evidence type="ECO:0000313" key="5">
    <source>
        <dbReference type="Proteomes" id="UP000186817"/>
    </source>
</evidence>
<evidence type="ECO:0000259" key="3">
    <source>
        <dbReference type="Pfam" id="PF03016"/>
    </source>
</evidence>
<dbReference type="GO" id="GO:0016757">
    <property type="term" value="F:glycosyltransferase activity"/>
    <property type="evidence" value="ECO:0007669"/>
    <property type="project" value="InterPro"/>
</dbReference>
<reference evidence="4 5" key="1">
    <citation type="submission" date="2016-02" db="EMBL/GenBank/DDBJ databases">
        <title>Genome analysis of coral dinoflagellate symbionts highlights evolutionary adaptations to a symbiotic lifestyle.</title>
        <authorList>
            <person name="Aranda M."/>
            <person name="Li Y."/>
            <person name="Liew Y.J."/>
            <person name="Baumgarten S."/>
            <person name="Simakov O."/>
            <person name="Wilson M."/>
            <person name="Piel J."/>
            <person name="Ashoor H."/>
            <person name="Bougouffa S."/>
            <person name="Bajic V.B."/>
            <person name="Ryu T."/>
            <person name="Ravasi T."/>
            <person name="Bayer T."/>
            <person name="Micklem G."/>
            <person name="Kim H."/>
            <person name="Bhak J."/>
            <person name="Lajeunesse T.C."/>
            <person name="Voolstra C.R."/>
        </authorList>
    </citation>
    <scope>NUCLEOTIDE SEQUENCE [LARGE SCALE GENOMIC DNA]</scope>
    <source>
        <strain evidence="4 5">CCMP2467</strain>
    </source>
</reference>
<gene>
    <name evidence="4" type="ORF">AK812_SmicGene9007</name>
</gene>
<keyword evidence="5" id="KW-1185">Reference proteome</keyword>
<name>A0A1Q9EJE8_SYMMI</name>
<dbReference type="Pfam" id="PF03016">
    <property type="entry name" value="Exostosin_GT47"/>
    <property type="match status" value="1"/>
</dbReference>
<dbReference type="Proteomes" id="UP000186817">
    <property type="component" value="Unassembled WGS sequence"/>
</dbReference>
<proteinExistence type="inferred from homology"/>
<dbReference type="EMBL" id="LSRX01000136">
    <property type="protein sequence ID" value="OLQ07576.1"/>
    <property type="molecule type" value="Genomic_DNA"/>
</dbReference>
<evidence type="ECO:0000313" key="4">
    <source>
        <dbReference type="EMBL" id="OLQ07576.1"/>
    </source>
</evidence>
<sequence length="1333" mass="147778">MSETSAAMWEVANIWGAHSPMNEDQSDDELQPTKFPKKAGKGAGKLEKRPREPQAAPPRGPKQAHLLTLARMMARHETALQQLEADRSWVIFIDSGSLGIINQLMRTTATWKKQRSKNECSCSLRQALMGAMLMELEARMVKLETDISAQTPLARAKILLQDPLRWQYTKWNSDQKAHEPTNGAPLTHTTALTAIRELKSLILQEGTMHAFHAMGGMSEEKEGVTLFKLTLSMESPAKASIREILTQFTESSMLRLIGARLRPERSAMRLDHYPFGYSQRSLRAWEYRSSDVFDRMDVAVVGDADVQSFPFSEYHVEEFEVWLKRKYLFYHQFSGYYQDEHSRNLRAQALNVRNFARRPSRVWVGDQFVQSSELQHGFQSSRFCFAIAGRNGGPTRKFYDAVLHGCIPVVVSDQWLYTFAPFSGHVKHEAYAVFIPEEQWMQNLTGVLRRLEAMPRHELAARYRALQEVAPLLSYDRPDSHALGSVLLWELRQHCGTNPTSVRDDNLYPVDVPLRRRRHTSPLNGTQIAEELLRHGTSLSLKWRHDPDAATARAAALLLKHLIEEDETCIADASPEEALRLVVVFARHLGGVVTVLADPVLEDARQNPLEYVEPDLLELCKALRSQPAKAPCWKQLAEVFLLRWRSLHPDALAAQVEVLHKRLVAMPSALRQALLVASEKDPFALRHLSWQQMSVILEIWDDRRTPDPPLSLCFLLAVAMDQYMVCFPASQLVLACRLASMDDMQDLEVPEELGVPDFRSLALEWWDRWLRGALSNWITGWGFCRAALQQALAWQRRDREGLAKALTARVLDVVVESLGMELEQVPVPLELLLDVLELPGNKLQEELIAELQRRVVASLQGNEPLVPIETAVALACGRRSVPCPKDSELWGGLVTRQLWFSLRSIATPLSVGVLIGSDLGPCFAMDHRSNRLLCALVWVSMTAAQEPNVTRCTSGAANITTGIAFHVQVCNLFGGTCYINHPDIQDCVTESLEISAGECKLYPIREYVDNWVRSGASAVEELSTERDLGCSVFIQNGNARLSGACAAVQCSLGGGAWAGPGMTGSSPPTRDTGVTNTGTASWTNFTLVDISDDAEQLKNVFLYRTGDYVATTRRTYVWNTNPSLSIGKLPTSNGNNYGPVACPAHDTLLSAATISASDMKMCGATGKWTYFNAVNLLNDANLYATYTGNTAGTSVNIGQVAFLDGRSGFQSGTNMANARSVMLHSGDAASSAVLLTSGTITPQVDFTGEVAGTWRSYGVVFYCDDYTRTDLTTCAAANRKMMYVADPNPEERFGTTASMSGSGQDTLPDGSTSGDLRALAGAVSFGLFARFIF</sequence>
<dbReference type="InterPro" id="IPR040911">
    <property type="entry name" value="Exostosin_GT47"/>
</dbReference>
<comment type="similarity">
    <text evidence="1">Belongs to the glycosyltransferase 47 family.</text>
</comment>